<dbReference type="PANTHER" id="PTHR44845">
    <property type="entry name" value="CARRIER DOMAIN-CONTAINING PROTEIN"/>
    <property type="match status" value="1"/>
</dbReference>
<comment type="cofactor">
    <cofactor evidence="1">
        <name>pantetheine 4'-phosphate</name>
        <dbReference type="ChEBI" id="CHEBI:47942"/>
    </cofactor>
</comment>
<evidence type="ECO:0000256" key="6">
    <source>
        <dbReference type="ARBA" id="ARBA00013073"/>
    </source>
</evidence>
<accession>A0A165Z9G4</accession>
<evidence type="ECO:0000256" key="12">
    <source>
        <dbReference type="ARBA" id="ARBA00023154"/>
    </source>
</evidence>
<dbReference type="GO" id="GO:0031177">
    <property type="term" value="F:phosphopantetheine binding"/>
    <property type="evidence" value="ECO:0007669"/>
    <property type="project" value="InterPro"/>
</dbReference>
<comment type="similarity">
    <text evidence="4">Belongs to the ATP-dependent AMP-binding enzyme family.</text>
</comment>
<evidence type="ECO:0000256" key="5">
    <source>
        <dbReference type="ARBA" id="ARBA00012913"/>
    </source>
</evidence>
<dbReference type="GO" id="GO:0019878">
    <property type="term" value="P:lysine biosynthetic process via aminoadipic acid"/>
    <property type="evidence" value="ECO:0007669"/>
    <property type="project" value="UniProtKB-UniPathway"/>
</dbReference>
<dbReference type="InterPro" id="IPR020806">
    <property type="entry name" value="PKS_PP-bd"/>
</dbReference>
<dbReference type="EC" id="1.2.1.31" evidence="6"/>
<keyword evidence="9" id="KW-0028">Amino-acid biosynthesis</keyword>
<organism evidence="20 21">
    <name type="scientific">Sistotremastrum suecicum HHB10207 ss-3</name>
    <dbReference type="NCBI Taxonomy" id="1314776"/>
    <lineage>
        <taxon>Eukaryota</taxon>
        <taxon>Fungi</taxon>
        <taxon>Dikarya</taxon>
        <taxon>Basidiomycota</taxon>
        <taxon>Agaricomycotina</taxon>
        <taxon>Agaricomycetes</taxon>
        <taxon>Sistotremastrales</taxon>
        <taxon>Sistotremastraceae</taxon>
        <taxon>Sistotremastrum</taxon>
    </lineage>
</organism>
<evidence type="ECO:0000256" key="3">
    <source>
        <dbReference type="ARBA" id="ARBA00004827"/>
    </source>
</evidence>
<dbReference type="NCBIfam" id="TIGR01746">
    <property type="entry name" value="Thioester-redct"/>
    <property type="match status" value="1"/>
</dbReference>
<evidence type="ECO:0000313" key="20">
    <source>
        <dbReference type="EMBL" id="KZT34084.1"/>
    </source>
</evidence>
<dbReference type="InterPro" id="IPR009081">
    <property type="entry name" value="PP-bd_ACP"/>
</dbReference>
<dbReference type="InterPro" id="IPR036736">
    <property type="entry name" value="ACP-like_sf"/>
</dbReference>
<evidence type="ECO:0000256" key="1">
    <source>
        <dbReference type="ARBA" id="ARBA00001957"/>
    </source>
</evidence>
<evidence type="ECO:0000256" key="17">
    <source>
        <dbReference type="ARBA" id="ARBA00049537"/>
    </source>
</evidence>
<name>A0A165Z9G4_9AGAM</name>
<dbReference type="PIRSF" id="PIRSF001617">
    <property type="entry name" value="Alpha-AR"/>
    <property type="match status" value="1"/>
</dbReference>
<dbReference type="Gene3D" id="3.40.50.12780">
    <property type="entry name" value="N-terminal domain of ligase-like"/>
    <property type="match status" value="1"/>
</dbReference>
<dbReference type="SMART" id="SM00823">
    <property type="entry name" value="PKS_PP"/>
    <property type="match status" value="1"/>
</dbReference>
<dbReference type="SUPFAM" id="SSF47336">
    <property type="entry name" value="ACP-like"/>
    <property type="match status" value="1"/>
</dbReference>
<dbReference type="InterPro" id="IPR010080">
    <property type="entry name" value="Thioester_reductase-like_dom"/>
</dbReference>
<dbReference type="Gene3D" id="3.40.50.720">
    <property type="entry name" value="NAD(P)-binding Rossmann-like Domain"/>
    <property type="match status" value="1"/>
</dbReference>
<protein>
    <recommendedName>
        <fullName evidence="14">Alpha-aminoadipate reductase</fullName>
        <ecNumber evidence="6">1.2.1.31</ecNumber>
        <ecNumber evidence="5">1.2.1.95</ecNumber>
    </recommendedName>
    <alternativeName>
        <fullName evidence="13">L-aminoadipate-semialdehyde dehydrogenase</fullName>
    </alternativeName>
</protein>
<evidence type="ECO:0000256" key="18">
    <source>
        <dbReference type="SAM" id="MobiDB-lite"/>
    </source>
</evidence>
<comment type="catalytic activity">
    <reaction evidence="15">
        <text>(S)-2-amino-6-oxohexanoate + AMP + diphosphate + NADP(+) = L-2-aminoadipate + ATP + NADPH + H(+)</text>
        <dbReference type="Rhea" id="RHEA:46936"/>
        <dbReference type="ChEBI" id="CHEBI:15378"/>
        <dbReference type="ChEBI" id="CHEBI:30616"/>
        <dbReference type="ChEBI" id="CHEBI:33019"/>
        <dbReference type="ChEBI" id="CHEBI:57783"/>
        <dbReference type="ChEBI" id="CHEBI:58321"/>
        <dbReference type="ChEBI" id="CHEBI:58349"/>
        <dbReference type="ChEBI" id="CHEBI:58672"/>
        <dbReference type="ChEBI" id="CHEBI:456215"/>
        <dbReference type="EC" id="1.2.1.95"/>
    </reaction>
</comment>
<dbReference type="SUPFAM" id="SSF51735">
    <property type="entry name" value="NAD(P)-binding Rossmann-fold domains"/>
    <property type="match status" value="1"/>
</dbReference>
<dbReference type="InterPro" id="IPR020845">
    <property type="entry name" value="AMP-binding_CS"/>
</dbReference>
<evidence type="ECO:0000259" key="19">
    <source>
        <dbReference type="PROSITE" id="PS50075"/>
    </source>
</evidence>
<reference evidence="20 21" key="1">
    <citation type="journal article" date="2016" name="Mol. Biol. Evol.">
        <title>Comparative Genomics of Early-Diverging Mushroom-Forming Fungi Provides Insights into the Origins of Lignocellulose Decay Capabilities.</title>
        <authorList>
            <person name="Nagy L.G."/>
            <person name="Riley R."/>
            <person name="Tritt A."/>
            <person name="Adam C."/>
            <person name="Daum C."/>
            <person name="Floudas D."/>
            <person name="Sun H."/>
            <person name="Yadav J.S."/>
            <person name="Pangilinan J."/>
            <person name="Larsson K.H."/>
            <person name="Matsuura K."/>
            <person name="Barry K."/>
            <person name="Labutti K."/>
            <person name="Kuo R."/>
            <person name="Ohm R.A."/>
            <person name="Bhattacharya S.S."/>
            <person name="Shirouzu T."/>
            <person name="Yoshinaga Y."/>
            <person name="Martin F.M."/>
            <person name="Grigoriev I.V."/>
            <person name="Hibbett D.S."/>
        </authorList>
    </citation>
    <scope>NUCLEOTIDE SEQUENCE [LARGE SCALE GENOMIC DNA]</scope>
    <source>
        <strain evidence="20 21">HHB10207 ss-3</strain>
    </source>
</reference>
<dbReference type="PANTHER" id="PTHR44845:SF1">
    <property type="entry name" value="L-2-AMINOADIPATE REDUCTASE"/>
    <property type="match status" value="1"/>
</dbReference>
<dbReference type="Pfam" id="PF07993">
    <property type="entry name" value="NAD_binding_4"/>
    <property type="match status" value="1"/>
</dbReference>
<evidence type="ECO:0000256" key="16">
    <source>
        <dbReference type="ARBA" id="ARBA00048414"/>
    </source>
</evidence>
<evidence type="ECO:0000256" key="13">
    <source>
        <dbReference type="ARBA" id="ARBA00031335"/>
    </source>
</evidence>
<feature type="compositionally biased region" description="Polar residues" evidence="18">
    <location>
        <begin position="867"/>
        <end position="887"/>
    </location>
</feature>
<dbReference type="InterPro" id="IPR001242">
    <property type="entry name" value="Condensation_dom"/>
</dbReference>
<dbReference type="UniPathway" id="UPA00033">
    <property type="reaction ID" value="UER00032"/>
</dbReference>
<dbReference type="OrthoDB" id="329835at2759"/>
<dbReference type="STRING" id="1314776.A0A165Z9G4"/>
<dbReference type="GO" id="GO:0004043">
    <property type="term" value="F:L-aminoadipate-semialdehyde dehydrogenase [NAD(P)+] activity"/>
    <property type="evidence" value="ECO:0007669"/>
    <property type="project" value="UniProtKB-EC"/>
</dbReference>
<dbReference type="NCBIfam" id="TIGR01733">
    <property type="entry name" value="AA-adenyl-dom"/>
    <property type="match status" value="1"/>
</dbReference>
<dbReference type="Gene3D" id="1.10.1200.10">
    <property type="entry name" value="ACP-like"/>
    <property type="match status" value="1"/>
</dbReference>
<evidence type="ECO:0000256" key="14">
    <source>
        <dbReference type="ARBA" id="ARBA00032195"/>
    </source>
</evidence>
<dbReference type="NCBIfam" id="TIGR03443">
    <property type="entry name" value="alpha_am_amid"/>
    <property type="match status" value="1"/>
</dbReference>
<dbReference type="EC" id="1.2.1.95" evidence="5"/>
<feature type="domain" description="Carrier" evidence="19">
    <location>
        <begin position="881"/>
        <end position="958"/>
    </location>
</feature>
<comment type="catalytic activity">
    <reaction evidence="17">
        <text>(S)-2-amino-6-oxohexanoate + NADP(+) + H2O = L-2-aminoadipate + NADPH + 2 H(+)</text>
        <dbReference type="Rhea" id="RHEA:12304"/>
        <dbReference type="ChEBI" id="CHEBI:15377"/>
        <dbReference type="ChEBI" id="CHEBI:15378"/>
        <dbReference type="ChEBI" id="CHEBI:57783"/>
        <dbReference type="ChEBI" id="CHEBI:58321"/>
        <dbReference type="ChEBI" id="CHEBI:58349"/>
        <dbReference type="ChEBI" id="CHEBI:58672"/>
        <dbReference type="EC" id="1.2.1.31"/>
    </reaction>
</comment>
<dbReference type="Pfam" id="PF00501">
    <property type="entry name" value="AMP-binding"/>
    <property type="match status" value="1"/>
</dbReference>
<dbReference type="InterPro" id="IPR006162">
    <property type="entry name" value="Ppantetheine_attach_site"/>
</dbReference>
<dbReference type="Pfam" id="PF00550">
    <property type="entry name" value="PP-binding"/>
    <property type="match status" value="1"/>
</dbReference>
<dbReference type="EMBL" id="KV428201">
    <property type="protein sequence ID" value="KZT34084.1"/>
    <property type="molecule type" value="Genomic_DNA"/>
</dbReference>
<comment type="pathway">
    <text evidence="3">Amino-acid biosynthesis; L-lysine biosynthesis via AAA pathway; L-lysine from L-alpha-aminoadipate (fungal route): step 1/3.</text>
</comment>
<dbReference type="Proteomes" id="UP000076798">
    <property type="component" value="Unassembled WGS sequence"/>
</dbReference>
<dbReference type="InterPro" id="IPR042099">
    <property type="entry name" value="ANL_N_sf"/>
</dbReference>
<keyword evidence="7" id="KW-0596">Phosphopantetheine</keyword>
<dbReference type="InterPro" id="IPR014397">
    <property type="entry name" value="Lys2"/>
</dbReference>
<dbReference type="InterPro" id="IPR013120">
    <property type="entry name" value="FAR_NAD-bd"/>
</dbReference>
<dbReference type="SUPFAM" id="SSF52777">
    <property type="entry name" value="CoA-dependent acyltransferases"/>
    <property type="match status" value="1"/>
</dbReference>
<feature type="region of interest" description="Disordered" evidence="18">
    <location>
        <begin position="968"/>
        <end position="996"/>
    </location>
</feature>
<gene>
    <name evidence="20" type="ORF">SISSUDRAFT_1065613</name>
</gene>
<comment type="function">
    <text evidence="2">Catalyzes the activation of alpha-aminoadipate by ATP-dependent adenylation and the reduction of activated alpha-aminoadipate by NADPH. The activated alpha-aminoadipate is bound to the phosphopantheinyl group of the enzyme itself before it is reduced to (S)-2-amino-6-oxohexanoate.</text>
</comment>
<sequence>MGLDRVTARLQNLPSLSLPTDYPRPTGATKLIEADYYETSSEQTSISLLKLALFEDEEAEADDTLQRPTVFHLVLSAFLVLLHRYTGDNDIVIGSSLADAQDPVILRLSLESNDSFWSVVRRVQYTEKEASSDIVPYESVVKALGRTGEGVEEPLFRVRFFDETDLVMKAPSSGKSWSSTTDLSIVITRSTAKSSRESITPPFGIRILYNSLLFTSARIVGIVDQLSALLRSVSRDPLRAVGSVPLRTVEQKKLLPDPLADLNWCDWKGAITDIFSRNAVEWPDRPCVIQSIPAPDLVTPQKTITFSYGAIRRASNILAHHLLKGGIKREEVVMVYAHRSVDLVVAVMAILKAGATFSVIDPAYPPSRQTIYLRVAKPRGLIILKGAGSLAPQVRDFIVDELAIRVEVPAVELLSDGSIRGGITEESEVDVLSLHQNLGEIDPNVALGPDSIGTLSFTSGSTGIPKGVKGRHYSLTHFFPWMGERFGLSSDSKFTMLSGIAHDPIQRDMFTPLFFGAELHVPTADDIGTPGRLAEWMADSQVTVTHLTPAMGQLLSAQATRQIPSLLNAFFVGDILTKRDCLRLQGLAANVRIINMYGTTETQRAVSYFAIPSLSSDSSFLRTQKDIMPAGEGMIDVQLLVVNRHDRNVPCAVGEVGEIYVRSGGLAEGYLDPDATAEKFILNWFSASGKAFPDLIRHPSHGLAGPEALYWKGIRDRMYRTGDLGRYLPDGRVECTGRADDQVKIRGFRIELGEIDTHLSQHPLIRENVTLVRRDKNEEKVLVSYIVPLEGPQLDDYESDVLSGEEDSGAIRGIRRYRKLIKSIRDHLKVKLPSYSIPSIFVPLKRMPLNPNGKIDKPALPFPDTYQAPTSDTSRAVNDSQKTTPTENTLQGIWSSILPNAPNPIPLDENFFDLGGHSILATRLIFEIRKTFALQAPLGMVFDKPTIAALAAGIDELRSAEYGLPWDGSKEATSSDRQSLTVPSAAKSKPAPLSPPTPVDYGADFDKLVTQLQSSYASTAPESEPLAVFLTGATGFLGAFILQDLLQRNNVAKVTCLVRASDKKQGLERLRTSSVDRGAWDDVWVQQSRVDVVTGDLAEPRFGLSKEDWTSLSSSSHVIVHNGALVHWVYPYEKLRAANVLSTLTAIEFASASRPKALAFVSSTSALDSEHYVRLSDNLKRQGKEGVPESDNLEGARTGLTTGYGQTKWVSEKLLMEAGKRGLQSRIVRPGYVVGASSTGVTNTDDFIWRLVKGCIQAGVRPDMNNTVNMVPVDHVARCVALSAVSQRTIAGGTVFHITARPPVTYSSLLGCLRTYGYDVEPCEYVIWRRKLEQHVMESQDNALFPLLHFVLDDLPTSTKSAELADDNTVSLLKDAGAPSSSTVDERLMGIYLAWLVVAGFLPTPTLAEPEKKLDTSSISHAHAVGRSGA</sequence>
<evidence type="ECO:0000256" key="10">
    <source>
        <dbReference type="ARBA" id="ARBA00022857"/>
    </source>
</evidence>
<dbReference type="Gene3D" id="3.30.300.30">
    <property type="match status" value="1"/>
</dbReference>
<evidence type="ECO:0000256" key="4">
    <source>
        <dbReference type="ARBA" id="ARBA00006432"/>
    </source>
</evidence>
<keyword evidence="11" id="KW-0560">Oxidoreductase</keyword>
<dbReference type="PROSITE" id="PS00455">
    <property type="entry name" value="AMP_BINDING"/>
    <property type="match status" value="1"/>
</dbReference>
<dbReference type="InterPro" id="IPR000873">
    <property type="entry name" value="AMP-dep_synth/lig_dom"/>
</dbReference>
<dbReference type="InterPro" id="IPR010071">
    <property type="entry name" value="AA_adenyl_dom"/>
</dbReference>
<proteinExistence type="inferred from homology"/>
<evidence type="ECO:0000256" key="7">
    <source>
        <dbReference type="ARBA" id="ARBA00022450"/>
    </source>
</evidence>
<evidence type="ECO:0000256" key="11">
    <source>
        <dbReference type="ARBA" id="ARBA00023002"/>
    </source>
</evidence>
<dbReference type="SUPFAM" id="SSF56801">
    <property type="entry name" value="Acetyl-CoA synthetase-like"/>
    <property type="match status" value="1"/>
</dbReference>
<keyword evidence="21" id="KW-1185">Reference proteome</keyword>
<dbReference type="CDD" id="cd05235">
    <property type="entry name" value="SDR_e1"/>
    <property type="match status" value="1"/>
</dbReference>
<keyword evidence="10" id="KW-0521">NADP</keyword>
<dbReference type="PROSITE" id="PS00012">
    <property type="entry name" value="PHOSPHOPANTETHEINE"/>
    <property type="match status" value="1"/>
</dbReference>
<evidence type="ECO:0000256" key="8">
    <source>
        <dbReference type="ARBA" id="ARBA00022553"/>
    </source>
</evidence>
<dbReference type="PROSITE" id="PS50075">
    <property type="entry name" value="CARRIER"/>
    <property type="match status" value="1"/>
</dbReference>
<dbReference type="InterPro" id="IPR036291">
    <property type="entry name" value="NAD(P)-bd_dom_sf"/>
</dbReference>
<comment type="catalytic activity">
    <reaction evidence="16">
        <text>(S)-2-amino-6-oxohexanoate + NAD(+) + H2O = L-2-aminoadipate + NADH + 2 H(+)</text>
        <dbReference type="Rhea" id="RHEA:12308"/>
        <dbReference type="ChEBI" id="CHEBI:15377"/>
        <dbReference type="ChEBI" id="CHEBI:15378"/>
        <dbReference type="ChEBI" id="CHEBI:57540"/>
        <dbReference type="ChEBI" id="CHEBI:57945"/>
        <dbReference type="ChEBI" id="CHEBI:58321"/>
        <dbReference type="ChEBI" id="CHEBI:58672"/>
        <dbReference type="EC" id="1.2.1.31"/>
    </reaction>
</comment>
<feature type="compositionally biased region" description="Low complexity" evidence="18">
    <location>
        <begin position="981"/>
        <end position="991"/>
    </location>
</feature>
<dbReference type="InterPro" id="IPR045851">
    <property type="entry name" value="AMP-bd_C_sf"/>
</dbReference>
<keyword evidence="8" id="KW-0597">Phosphoprotein</keyword>
<dbReference type="Gene3D" id="3.30.559.30">
    <property type="entry name" value="Nonribosomal peptide synthetase, condensation domain"/>
    <property type="match status" value="1"/>
</dbReference>
<keyword evidence="12" id="KW-0457">Lysine biosynthesis</keyword>
<evidence type="ECO:0000256" key="2">
    <source>
        <dbReference type="ARBA" id="ARBA00003499"/>
    </source>
</evidence>
<evidence type="ECO:0000256" key="15">
    <source>
        <dbReference type="ARBA" id="ARBA00048260"/>
    </source>
</evidence>
<feature type="region of interest" description="Disordered" evidence="18">
    <location>
        <begin position="855"/>
        <end position="887"/>
    </location>
</feature>
<dbReference type="Pfam" id="PF00668">
    <property type="entry name" value="Condensation"/>
    <property type="match status" value="1"/>
</dbReference>
<evidence type="ECO:0000313" key="21">
    <source>
        <dbReference type="Proteomes" id="UP000076798"/>
    </source>
</evidence>
<evidence type="ECO:0000256" key="9">
    <source>
        <dbReference type="ARBA" id="ARBA00022605"/>
    </source>
</evidence>